<accession>A0AA35J4V2</accession>
<sequence length="204" mass="22840">MEDSRLLITLVLVFGVIFLRKFFQSNQHPSAQRLSTTGVNAHGRPQGPTQSALRRTNRANGGHPVTTQMVETVQNLAPNLHPEQIRYSLENTGSVEETVEKYLRGDEFSFPPGFEPSRAAIGANGAATNNNAAAGGEFNDPRKKNMICAENLLDKFHVNPNEDMSHMNFEDLDIEERKKLLVWQARKNLETKLQNDKDLQSLLA</sequence>
<protein>
    <submittedName>
        <fullName evidence="1">Uncharacterized protein</fullName>
    </submittedName>
</protein>
<dbReference type="Gene3D" id="1.10.8.10">
    <property type="entry name" value="DNA helicase RuvA subunit, C-terminal domain"/>
    <property type="match status" value="1"/>
</dbReference>
<dbReference type="Proteomes" id="UP001162087">
    <property type="component" value="Chromosome 13"/>
</dbReference>
<reference evidence="1" key="1">
    <citation type="submission" date="2022-10" db="EMBL/GenBank/DDBJ databases">
        <authorList>
            <person name="Byrne P K."/>
        </authorList>
    </citation>
    <scope>NUCLEOTIDE SEQUENCE</scope>
    <source>
        <strain evidence="1">IFO1802</strain>
    </source>
</reference>
<organism evidence="1 2">
    <name type="scientific">Saccharomyces kudriavzevii (strain ATCC MYA-4449 / AS 2.2408 / CBS 8840 / NBRC 1802 / NCYC 2889)</name>
    <name type="common">Yeast</name>
    <dbReference type="NCBI Taxonomy" id="226230"/>
    <lineage>
        <taxon>Eukaryota</taxon>
        <taxon>Fungi</taxon>
        <taxon>Dikarya</taxon>
        <taxon>Ascomycota</taxon>
        <taxon>Saccharomycotina</taxon>
        <taxon>Saccharomycetes</taxon>
        <taxon>Saccharomycetales</taxon>
        <taxon>Saccharomycetaceae</taxon>
        <taxon>Saccharomyces</taxon>
    </lineage>
</organism>
<keyword evidence="2" id="KW-1185">Reference proteome</keyword>
<name>A0AA35J4V2_SACK1</name>
<dbReference type="Pfam" id="PF18499">
    <property type="entry name" value="Cue1_U7BR"/>
    <property type="match status" value="1"/>
</dbReference>
<dbReference type="InterPro" id="IPR003892">
    <property type="entry name" value="CUE"/>
</dbReference>
<dbReference type="GO" id="GO:0005789">
    <property type="term" value="C:endoplasmic reticulum membrane"/>
    <property type="evidence" value="ECO:0007669"/>
    <property type="project" value="UniProtKB-SubCell"/>
</dbReference>
<dbReference type="CDD" id="cd14424">
    <property type="entry name" value="CUE_Cue1p_like"/>
    <property type="match status" value="1"/>
</dbReference>
<dbReference type="GO" id="GO:0043130">
    <property type="term" value="F:ubiquitin binding"/>
    <property type="evidence" value="ECO:0007669"/>
    <property type="project" value="InterPro"/>
</dbReference>
<dbReference type="OrthoDB" id="3824970at2759"/>
<gene>
    <name evidence="1" type="primary">SKDI13G3930</name>
    <name evidence="1" type="ORF">SKDI_13G3930</name>
</gene>
<dbReference type="InterPro" id="IPR041158">
    <property type="entry name" value="Cue1_U7BR"/>
</dbReference>
<dbReference type="Pfam" id="PF02845">
    <property type="entry name" value="CUE"/>
    <property type="match status" value="1"/>
</dbReference>
<dbReference type="Gene3D" id="1.10.287.4310">
    <property type="match status" value="1"/>
</dbReference>
<evidence type="ECO:0000313" key="1">
    <source>
        <dbReference type="EMBL" id="CAI4048840.1"/>
    </source>
</evidence>
<proteinExistence type="predicted"/>
<evidence type="ECO:0000313" key="2">
    <source>
        <dbReference type="Proteomes" id="UP001162087"/>
    </source>
</evidence>
<dbReference type="PROSITE" id="PS51140">
    <property type="entry name" value="CUE"/>
    <property type="match status" value="1"/>
</dbReference>
<dbReference type="SMART" id="SM00546">
    <property type="entry name" value="CUE"/>
    <property type="match status" value="1"/>
</dbReference>
<dbReference type="EMBL" id="OX365908">
    <property type="protein sequence ID" value="CAI4048840.1"/>
    <property type="molecule type" value="Genomic_DNA"/>
</dbReference>